<dbReference type="EMBL" id="ML770306">
    <property type="protein sequence ID" value="KAE9383854.1"/>
    <property type="molecule type" value="Genomic_DNA"/>
</dbReference>
<organism evidence="1 2">
    <name type="scientific">Gymnopus androsaceus JB14</name>
    <dbReference type="NCBI Taxonomy" id="1447944"/>
    <lineage>
        <taxon>Eukaryota</taxon>
        <taxon>Fungi</taxon>
        <taxon>Dikarya</taxon>
        <taxon>Basidiomycota</taxon>
        <taxon>Agaricomycotina</taxon>
        <taxon>Agaricomycetes</taxon>
        <taxon>Agaricomycetidae</taxon>
        <taxon>Agaricales</taxon>
        <taxon>Marasmiineae</taxon>
        <taxon>Omphalotaceae</taxon>
        <taxon>Gymnopus</taxon>
    </lineage>
</organism>
<evidence type="ECO:0000313" key="2">
    <source>
        <dbReference type="Proteomes" id="UP000799118"/>
    </source>
</evidence>
<evidence type="ECO:0000313" key="1">
    <source>
        <dbReference type="EMBL" id="KAE9383854.1"/>
    </source>
</evidence>
<proteinExistence type="predicted"/>
<keyword evidence="2" id="KW-1185">Reference proteome</keyword>
<dbReference type="OrthoDB" id="2803783at2759"/>
<dbReference type="Proteomes" id="UP000799118">
    <property type="component" value="Unassembled WGS sequence"/>
</dbReference>
<name>A0A6A4GEC4_9AGAR</name>
<reference evidence="1" key="1">
    <citation type="journal article" date="2019" name="Environ. Microbiol.">
        <title>Fungal ecological strategies reflected in gene transcription - a case study of two litter decomposers.</title>
        <authorList>
            <person name="Barbi F."/>
            <person name="Kohler A."/>
            <person name="Barry K."/>
            <person name="Baskaran P."/>
            <person name="Daum C."/>
            <person name="Fauchery L."/>
            <person name="Ihrmark K."/>
            <person name="Kuo A."/>
            <person name="LaButti K."/>
            <person name="Lipzen A."/>
            <person name="Morin E."/>
            <person name="Grigoriev I.V."/>
            <person name="Henrissat B."/>
            <person name="Lindahl B."/>
            <person name="Martin F."/>
        </authorList>
    </citation>
    <scope>NUCLEOTIDE SEQUENCE</scope>
    <source>
        <strain evidence="1">JB14</strain>
    </source>
</reference>
<protein>
    <submittedName>
        <fullName evidence="1">Uncharacterized protein</fullName>
    </submittedName>
</protein>
<gene>
    <name evidence="1" type="ORF">BT96DRAFT_843248</name>
</gene>
<feature type="non-terminal residue" evidence="1">
    <location>
        <position position="1"/>
    </location>
</feature>
<dbReference type="AlphaFoldDB" id="A0A6A4GEC4"/>
<sequence>APKYVGNALTLCSWVNGDKRWERVVQGWLQFDEAVGFEPSSKEYARLPTAGRPKEVGTWISHARSATFHPDVTLPRFADEFAKWWRAMQPEGRDVIEGEFIGLTKPADIDWTELKISGSNGMVSVVGALAWWYKAAYDLPKEKTSKTGRSGQKRELEIRKLNQVLDEVIYTFGKLNES</sequence>
<accession>A0A6A4GEC4</accession>